<name>A0A4Y4DVZ7_GLUUR</name>
<dbReference type="EMBL" id="BJNY01000022">
    <property type="protein sequence ID" value="GED07600.1"/>
    <property type="molecule type" value="Genomic_DNA"/>
</dbReference>
<dbReference type="Gene3D" id="1.50.10.150">
    <property type="entry name" value="Voltage-dependent anion channel"/>
    <property type="match status" value="1"/>
</dbReference>
<gene>
    <name evidence="9" type="ORF">AUR04nite_31320</name>
</gene>
<evidence type="ECO:0000313" key="9">
    <source>
        <dbReference type="EMBL" id="GED07600.1"/>
    </source>
</evidence>
<dbReference type="InterPro" id="IPR038665">
    <property type="entry name" value="Voltage-dep_anion_channel_sf"/>
</dbReference>
<keyword evidence="7 8" id="KW-0472">Membrane</keyword>
<feature type="transmembrane region" description="Helical" evidence="8">
    <location>
        <begin position="227"/>
        <end position="247"/>
    </location>
</feature>
<dbReference type="GO" id="GO:0005886">
    <property type="term" value="C:plasma membrane"/>
    <property type="evidence" value="ECO:0007669"/>
    <property type="project" value="UniProtKB-SubCell"/>
</dbReference>
<comment type="subcellular location">
    <subcellularLocation>
        <location evidence="1">Cell membrane</location>
        <topology evidence="1">Multi-pass membrane protein</topology>
    </subcellularLocation>
</comment>
<dbReference type="AlphaFoldDB" id="A0A4Y4DVZ7"/>
<feature type="transmembrane region" description="Helical" evidence="8">
    <location>
        <begin position="187"/>
        <end position="215"/>
    </location>
</feature>
<keyword evidence="4" id="KW-1003">Cell membrane</keyword>
<dbReference type="PANTHER" id="PTHR31686:SF1">
    <property type="entry name" value="SULFITE EFFLUX PUMP SSU1"/>
    <property type="match status" value="1"/>
</dbReference>
<keyword evidence="10" id="KW-1185">Reference proteome</keyword>
<evidence type="ECO:0000256" key="5">
    <source>
        <dbReference type="ARBA" id="ARBA00022692"/>
    </source>
</evidence>
<evidence type="ECO:0000256" key="8">
    <source>
        <dbReference type="SAM" id="Phobius"/>
    </source>
</evidence>
<evidence type="ECO:0000256" key="1">
    <source>
        <dbReference type="ARBA" id="ARBA00004651"/>
    </source>
</evidence>
<protein>
    <submittedName>
        <fullName evidence="9">Tellurite resistance protein permease</fullName>
    </submittedName>
</protein>
<dbReference type="InterPro" id="IPR051629">
    <property type="entry name" value="Sulfite_efflux_TDT"/>
</dbReference>
<comment type="caution">
    <text evidence="9">The sequence shown here is derived from an EMBL/GenBank/DDBJ whole genome shotgun (WGS) entry which is preliminary data.</text>
</comment>
<keyword evidence="6 8" id="KW-1133">Transmembrane helix</keyword>
<proteinExistence type="inferred from homology"/>
<dbReference type="OrthoDB" id="958273at2"/>
<feature type="transmembrane region" description="Helical" evidence="8">
    <location>
        <begin position="54"/>
        <end position="74"/>
    </location>
</feature>
<feature type="transmembrane region" description="Helical" evidence="8">
    <location>
        <begin position="95"/>
        <end position="114"/>
    </location>
</feature>
<sequence>MRRTQQGQDERRTATAAGNPGLLRELEHLSPGYFALVMGTGIISIGLHDVGQEAASRVLLAIAAASYVLLWVLYIWRAFAFRAAMLADLRAPDIAFAYFTVVAGTDVLAVRLGAAGWIQLSLPLVFFAACLWFVFGYLLPWQVLMTRDGRPILSRTNGTWFIWAVASQSLAIGMSVIQPHVSTGKYLIGLLAVMSWSVGVALYLGIAVLVLLRIVHFGITPREFEPPYWVAMGAMAIAVVAGSRIIQMESSPMVDATRVLIAATVAMFWSFCLWLIPMLIGAGIWRHLVHKVPLKYVPTLWSIVFPLGMFAVASINLGRVDRLPVVEAVGHGALVVSLIVWAIVFTAMLRHVLMAWWRGRRPTS</sequence>
<evidence type="ECO:0000256" key="2">
    <source>
        <dbReference type="ARBA" id="ARBA00008566"/>
    </source>
</evidence>
<evidence type="ECO:0000256" key="7">
    <source>
        <dbReference type="ARBA" id="ARBA00023136"/>
    </source>
</evidence>
<dbReference type="PANTHER" id="PTHR31686">
    <property type="match status" value="1"/>
</dbReference>
<feature type="transmembrane region" description="Helical" evidence="8">
    <location>
        <begin position="120"/>
        <end position="139"/>
    </location>
</feature>
<accession>A0A4Y4DVZ7</accession>
<evidence type="ECO:0000313" key="10">
    <source>
        <dbReference type="Proteomes" id="UP000316612"/>
    </source>
</evidence>
<dbReference type="Proteomes" id="UP000316612">
    <property type="component" value="Unassembled WGS sequence"/>
</dbReference>
<feature type="transmembrane region" description="Helical" evidence="8">
    <location>
        <begin position="329"/>
        <end position="353"/>
    </location>
</feature>
<keyword evidence="5 8" id="KW-0812">Transmembrane</keyword>
<dbReference type="Pfam" id="PF03595">
    <property type="entry name" value="SLAC1"/>
    <property type="match status" value="1"/>
</dbReference>
<organism evidence="9 10">
    <name type="scientific">Glutamicibacter uratoxydans</name>
    <name type="common">Arthrobacter uratoxydans</name>
    <dbReference type="NCBI Taxonomy" id="43667"/>
    <lineage>
        <taxon>Bacteria</taxon>
        <taxon>Bacillati</taxon>
        <taxon>Actinomycetota</taxon>
        <taxon>Actinomycetes</taxon>
        <taxon>Micrococcales</taxon>
        <taxon>Micrococcaceae</taxon>
        <taxon>Glutamicibacter</taxon>
    </lineage>
</organism>
<comment type="similarity">
    <text evidence="2">Belongs to the tellurite-resistance/dicarboxylate transporter (TDT) family.</text>
</comment>
<dbReference type="InterPro" id="IPR004695">
    <property type="entry name" value="SLAC1/Mae1/Ssu1/TehA"/>
</dbReference>
<evidence type="ECO:0000256" key="6">
    <source>
        <dbReference type="ARBA" id="ARBA00022989"/>
    </source>
</evidence>
<feature type="transmembrane region" description="Helical" evidence="8">
    <location>
        <begin position="160"/>
        <end position="181"/>
    </location>
</feature>
<evidence type="ECO:0000256" key="4">
    <source>
        <dbReference type="ARBA" id="ARBA00022475"/>
    </source>
</evidence>
<reference evidence="9 10" key="1">
    <citation type="submission" date="2019-06" db="EMBL/GenBank/DDBJ databases">
        <title>Whole genome shotgun sequence of Glutamicibacter uratoxydans NBRC 15515.</title>
        <authorList>
            <person name="Hosoyama A."/>
            <person name="Uohara A."/>
            <person name="Ohji S."/>
            <person name="Ichikawa N."/>
        </authorList>
    </citation>
    <scope>NUCLEOTIDE SEQUENCE [LARGE SCALE GENOMIC DNA]</scope>
    <source>
        <strain evidence="9 10">NBRC 15515</strain>
    </source>
</reference>
<evidence type="ECO:0000256" key="3">
    <source>
        <dbReference type="ARBA" id="ARBA00022448"/>
    </source>
</evidence>
<dbReference type="GO" id="GO:0000319">
    <property type="term" value="F:sulfite transmembrane transporter activity"/>
    <property type="evidence" value="ECO:0007669"/>
    <property type="project" value="TreeGrafter"/>
</dbReference>
<feature type="transmembrane region" description="Helical" evidence="8">
    <location>
        <begin position="296"/>
        <end position="317"/>
    </location>
</feature>
<feature type="transmembrane region" description="Helical" evidence="8">
    <location>
        <begin position="259"/>
        <end position="284"/>
    </location>
</feature>
<dbReference type="CDD" id="cd09319">
    <property type="entry name" value="TDT_like_1"/>
    <property type="match status" value="1"/>
</dbReference>
<keyword evidence="3" id="KW-0813">Transport</keyword>
<dbReference type="RefSeq" id="WP_141366873.1">
    <property type="nucleotide sequence ID" value="NZ_BAAAJL010000010.1"/>
</dbReference>